<dbReference type="InterPro" id="IPR004360">
    <property type="entry name" value="Glyas_Fos-R_dOase_dom"/>
</dbReference>
<dbReference type="SUPFAM" id="SSF54593">
    <property type="entry name" value="Glyoxalase/Bleomycin resistance protein/Dihydroxybiphenyl dioxygenase"/>
    <property type="match status" value="1"/>
</dbReference>
<feature type="domain" description="VOC" evidence="2">
    <location>
        <begin position="8"/>
        <end position="124"/>
    </location>
</feature>
<evidence type="ECO:0000313" key="4">
    <source>
        <dbReference type="Proteomes" id="UP001461341"/>
    </source>
</evidence>
<keyword evidence="4" id="KW-1185">Reference proteome</keyword>
<proteinExistence type="predicted"/>
<evidence type="ECO:0000313" key="3">
    <source>
        <dbReference type="EMBL" id="WZL76439.1"/>
    </source>
</evidence>
<dbReference type="InterPro" id="IPR029068">
    <property type="entry name" value="Glyas_Bleomycin-R_OHBP_Dase"/>
</dbReference>
<dbReference type="Proteomes" id="UP001461341">
    <property type="component" value="Chromosome"/>
</dbReference>
<dbReference type="Gene3D" id="3.10.180.10">
    <property type="entry name" value="2,3-Dihydroxybiphenyl 1,2-Dioxygenase, domain 1"/>
    <property type="match status" value="1"/>
</dbReference>
<evidence type="ECO:0000256" key="1">
    <source>
        <dbReference type="ARBA" id="ARBA00022723"/>
    </source>
</evidence>
<dbReference type="PANTHER" id="PTHR43048:SF3">
    <property type="entry name" value="METHYLMALONYL-COA EPIMERASE, MITOCHONDRIAL"/>
    <property type="match status" value="1"/>
</dbReference>
<gene>
    <name evidence="3" type="ORF">QBE54_01515</name>
</gene>
<accession>A0ABZ2YBR8</accession>
<reference evidence="3 4" key="1">
    <citation type="submission" date="2023-03" db="EMBL/GenBank/DDBJ databases">
        <title>Novel Species.</title>
        <authorList>
            <person name="Ma S."/>
        </authorList>
    </citation>
    <scope>NUCLEOTIDE SEQUENCE [LARGE SCALE GENOMIC DNA]</scope>
    <source>
        <strain evidence="3 4">B11</strain>
    </source>
</reference>
<dbReference type="EMBL" id="CP121689">
    <property type="protein sequence ID" value="WZL76439.1"/>
    <property type="molecule type" value="Genomic_DNA"/>
</dbReference>
<name>A0ABZ2YBR8_9BACT</name>
<dbReference type="PANTHER" id="PTHR43048">
    <property type="entry name" value="METHYLMALONYL-COA EPIMERASE"/>
    <property type="match status" value="1"/>
</dbReference>
<evidence type="ECO:0000259" key="2">
    <source>
        <dbReference type="PROSITE" id="PS51819"/>
    </source>
</evidence>
<sequence>MGALSWKGLHHVAIFTRDMEESLRFYGEVLGFKVTERFYDEGEKADIAFLDLGNTLLEIIAPSDDEWSHSSSFHIALQVEDASKTFAALQAKGIPVVLPLTETHGFRYAYFAGPMQETLEIVEPPKKP</sequence>
<keyword evidence="1" id="KW-0479">Metal-binding</keyword>
<dbReference type="RefSeq" id="WP_369018601.1">
    <property type="nucleotide sequence ID" value="NZ_CP121689.1"/>
</dbReference>
<organism evidence="3 4">
    <name type="scientific">Thermatribacter velox</name>
    <dbReference type="NCBI Taxonomy" id="3039681"/>
    <lineage>
        <taxon>Bacteria</taxon>
        <taxon>Pseudomonadati</taxon>
        <taxon>Atribacterota</taxon>
        <taxon>Atribacteria</taxon>
        <taxon>Atribacterales</taxon>
        <taxon>Thermatribacteraceae</taxon>
        <taxon>Thermatribacter</taxon>
    </lineage>
</organism>
<dbReference type="PROSITE" id="PS51819">
    <property type="entry name" value="VOC"/>
    <property type="match status" value="1"/>
</dbReference>
<dbReference type="InterPro" id="IPR037523">
    <property type="entry name" value="VOC_core"/>
</dbReference>
<dbReference type="Pfam" id="PF00903">
    <property type="entry name" value="Glyoxalase"/>
    <property type="match status" value="1"/>
</dbReference>
<protein>
    <submittedName>
        <fullName evidence="3">VOC family protein</fullName>
    </submittedName>
</protein>
<dbReference type="InterPro" id="IPR051785">
    <property type="entry name" value="MMCE/EMCE_epimerase"/>
</dbReference>